<reference evidence="1 2" key="1">
    <citation type="journal article" date="2017" name="Nat. Commun.">
        <title>Genome assembly with in vitro proximity ligation data and whole-genome triplication in lettuce.</title>
        <authorList>
            <person name="Reyes-Chin-Wo S."/>
            <person name="Wang Z."/>
            <person name="Yang X."/>
            <person name="Kozik A."/>
            <person name="Arikit S."/>
            <person name="Song C."/>
            <person name="Xia L."/>
            <person name="Froenicke L."/>
            <person name="Lavelle D.O."/>
            <person name="Truco M.J."/>
            <person name="Xia R."/>
            <person name="Zhu S."/>
            <person name="Xu C."/>
            <person name="Xu H."/>
            <person name="Xu X."/>
            <person name="Cox K."/>
            <person name="Korf I."/>
            <person name="Meyers B.C."/>
            <person name="Michelmore R.W."/>
        </authorList>
    </citation>
    <scope>NUCLEOTIDE SEQUENCE [LARGE SCALE GENOMIC DNA]</scope>
    <source>
        <strain evidence="2">cv. Salinas</strain>
        <tissue evidence="1">Seedlings</tissue>
    </source>
</reference>
<protein>
    <submittedName>
        <fullName evidence="1">Uncharacterized protein</fullName>
    </submittedName>
</protein>
<name>A0A9R1UUK4_LACSA</name>
<accession>A0A9R1UUK4</accession>
<organism evidence="1 2">
    <name type="scientific">Lactuca sativa</name>
    <name type="common">Garden lettuce</name>
    <dbReference type="NCBI Taxonomy" id="4236"/>
    <lineage>
        <taxon>Eukaryota</taxon>
        <taxon>Viridiplantae</taxon>
        <taxon>Streptophyta</taxon>
        <taxon>Embryophyta</taxon>
        <taxon>Tracheophyta</taxon>
        <taxon>Spermatophyta</taxon>
        <taxon>Magnoliopsida</taxon>
        <taxon>eudicotyledons</taxon>
        <taxon>Gunneridae</taxon>
        <taxon>Pentapetalae</taxon>
        <taxon>asterids</taxon>
        <taxon>campanulids</taxon>
        <taxon>Asterales</taxon>
        <taxon>Asteraceae</taxon>
        <taxon>Cichorioideae</taxon>
        <taxon>Cichorieae</taxon>
        <taxon>Lactucinae</taxon>
        <taxon>Lactuca</taxon>
    </lineage>
</organism>
<evidence type="ECO:0000313" key="1">
    <source>
        <dbReference type="EMBL" id="KAJ0193061.1"/>
    </source>
</evidence>
<dbReference type="EMBL" id="NBSK02000008">
    <property type="protein sequence ID" value="KAJ0193061.1"/>
    <property type="molecule type" value="Genomic_DNA"/>
</dbReference>
<dbReference type="Proteomes" id="UP000235145">
    <property type="component" value="Unassembled WGS sequence"/>
</dbReference>
<dbReference type="AlphaFoldDB" id="A0A9R1UUK4"/>
<gene>
    <name evidence="1" type="ORF">LSAT_V11C800425620</name>
</gene>
<proteinExistence type="predicted"/>
<evidence type="ECO:0000313" key="2">
    <source>
        <dbReference type="Proteomes" id="UP000235145"/>
    </source>
</evidence>
<comment type="caution">
    <text evidence="1">The sequence shown here is derived from an EMBL/GenBank/DDBJ whole genome shotgun (WGS) entry which is preliminary data.</text>
</comment>
<sequence length="150" mass="16662">MKIFKVQPTKFYGSRPTLLVPYPEPNQNRFLYSDPVFGFGSGFSRSGSIRSGFGLTFIPIPNCLYGPPAPGTLGCIVVGEDAVGNMYDMIAHSRSGGPRRLHALAVSYYVPYGEDDWCPHLNLLNGIDLKARNLTINMYYSYHVHVRNGV</sequence>
<keyword evidence="2" id="KW-1185">Reference proteome</keyword>